<comment type="caution">
    <text evidence="1">The sequence shown here is derived from an EMBL/GenBank/DDBJ whole genome shotgun (WGS) entry which is preliminary data.</text>
</comment>
<gene>
    <name evidence="1" type="ORF">H7E68_16670</name>
</gene>
<dbReference type="PROSITE" id="PS51257">
    <property type="entry name" value="PROKAR_LIPOPROTEIN"/>
    <property type="match status" value="1"/>
</dbReference>
<dbReference type="RefSeq" id="WP_185165388.1">
    <property type="nucleotide sequence ID" value="NZ_JACKWY010000013.1"/>
</dbReference>
<organism evidence="1 2">
    <name type="scientific">Clostridium gasigenes</name>
    <dbReference type="NCBI Taxonomy" id="94869"/>
    <lineage>
        <taxon>Bacteria</taxon>
        <taxon>Bacillati</taxon>
        <taxon>Bacillota</taxon>
        <taxon>Clostridia</taxon>
        <taxon>Eubacteriales</taxon>
        <taxon>Clostridiaceae</taxon>
        <taxon>Clostridium</taxon>
    </lineage>
</organism>
<protein>
    <submittedName>
        <fullName evidence="1">Uncharacterized protein</fullName>
    </submittedName>
</protein>
<name>A0A7X0VT26_9CLOT</name>
<dbReference type="Proteomes" id="UP000585258">
    <property type="component" value="Unassembled WGS sequence"/>
</dbReference>
<dbReference type="EMBL" id="JACKWY010000013">
    <property type="protein sequence ID" value="MBB6716340.1"/>
    <property type="molecule type" value="Genomic_DNA"/>
</dbReference>
<proteinExistence type="predicted"/>
<evidence type="ECO:0000313" key="2">
    <source>
        <dbReference type="Proteomes" id="UP000585258"/>
    </source>
</evidence>
<reference evidence="1 2" key="1">
    <citation type="submission" date="2020-08" db="EMBL/GenBank/DDBJ databases">
        <title>Clostridia isolated from Swiss meat.</title>
        <authorList>
            <person name="Wambui J."/>
            <person name="Stevens M.J.A."/>
            <person name="Stephan R."/>
        </authorList>
    </citation>
    <scope>NUCLEOTIDE SEQUENCE [LARGE SCALE GENOMIC DNA]</scope>
    <source>
        <strain evidence="1 2">CM001</strain>
    </source>
</reference>
<sequence>MKIIAEFNSNEELISFARTFGGMSIGQACVEVVKEEVKATKETKVTKKKEEIKVAKVEEPKAEKVEAEVVEVIPPTQEEVKDVEPIKEEEPAKEVITKEVVRAAFTKLIQAGKQAEAKHITLKYGANKLAELKEEDYAAAHADVEALL</sequence>
<dbReference type="AlphaFoldDB" id="A0A7X0VT26"/>
<accession>A0A7X0VT26</accession>
<evidence type="ECO:0000313" key="1">
    <source>
        <dbReference type="EMBL" id="MBB6716340.1"/>
    </source>
</evidence>